<organism evidence="1 2">
    <name type="scientific">Homo sapiens</name>
    <name type="common">Human</name>
    <dbReference type="NCBI Taxonomy" id="9606"/>
    <lineage>
        <taxon>Eukaryota</taxon>
        <taxon>Metazoa</taxon>
        <taxon>Chordata</taxon>
        <taxon>Craniata</taxon>
        <taxon>Vertebrata</taxon>
        <taxon>Euteleostomi</taxon>
        <taxon>Mammalia</taxon>
        <taxon>Eutheria</taxon>
        <taxon>Euarchontoglires</taxon>
        <taxon>Primates</taxon>
        <taxon>Haplorrhini</taxon>
        <taxon>Catarrhini</taxon>
        <taxon>Hominidae</taxon>
        <taxon>Homo</taxon>
    </lineage>
</organism>
<reference evidence="1 2" key="2">
    <citation type="journal article" date="2003" name="Nature">
        <title>The DNA sequence and analysis of human chromosome 14.</title>
        <authorList>
            <person name="Heilig R."/>
            <person name="Eckenberg R."/>
            <person name="Petit J.L."/>
            <person name="Fonknechten N."/>
            <person name="Da Silva C."/>
            <person name="Cattolico L."/>
            <person name="Levy M."/>
            <person name="Barbe V."/>
            <person name="de Berardinis V."/>
            <person name="Ureta-Vidal A."/>
            <person name="Pelletier E."/>
            <person name="Vico V."/>
            <person name="Anthouard V."/>
            <person name="Rowen L."/>
            <person name="Madan A."/>
            <person name="Qin S."/>
            <person name="Sun H."/>
            <person name="Du H."/>
            <person name="Pepin K."/>
            <person name="Artiguenave F."/>
            <person name="Robert C."/>
            <person name="Cruaud C."/>
            <person name="Bruls T."/>
            <person name="Jaillon O."/>
            <person name="Friedlander L."/>
            <person name="Samson G."/>
            <person name="Brottier P."/>
            <person name="Cure S."/>
            <person name="Segurens B."/>
            <person name="Aniere F."/>
            <person name="Samain S."/>
            <person name="Crespeau H."/>
            <person name="Abbasi N."/>
            <person name="Aiach N."/>
            <person name="Boscus D."/>
            <person name="Dickhoff R."/>
            <person name="Dors M."/>
            <person name="Dubois I."/>
            <person name="Friedman C."/>
            <person name="Gouyvenoux M."/>
            <person name="James R."/>
            <person name="Madan A."/>
            <person name="Mairey-Estrada B."/>
            <person name="Mangenot S."/>
            <person name="Martins N."/>
            <person name="Menard M."/>
            <person name="Oztas S."/>
            <person name="Ratcliffe A."/>
            <person name="Shaffer T."/>
            <person name="Trask B."/>
            <person name="Vacherie B."/>
            <person name="Bellemere C."/>
            <person name="Belser C."/>
            <person name="Besnard-Gonnet M."/>
            <person name="Bartol-Mavel D."/>
            <person name="Boutard M."/>
            <person name="Briez-Silla S."/>
            <person name="Combette S."/>
            <person name="Dufosse-Laurent V."/>
            <person name="Ferron C."/>
            <person name="Lechaplais C."/>
            <person name="Louesse C."/>
            <person name="Muselet D."/>
            <person name="Magdelenat G."/>
            <person name="Pateau E."/>
            <person name="Petit E."/>
            <person name="Sirvain-Trukniewicz P."/>
            <person name="Trybou A."/>
            <person name="Vega-Czarny N."/>
            <person name="Bataille E."/>
            <person name="Bluet E."/>
            <person name="Bordelais I."/>
            <person name="Dubois M."/>
            <person name="Dumont C."/>
            <person name="Guerin T."/>
            <person name="Haffray S."/>
            <person name="Hammadi R."/>
            <person name="Muanga J."/>
            <person name="Pellouin V."/>
            <person name="Robert D."/>
            <person name="Wunderle E."/>
            <person name="Gauguet G."/>
            <person name="Roy A."/>
            <person name="Sainte-Marthe L."/>
            <person name="Verdier J."/>
            <person name="Verdier-Discala C."/>
            <person name="Hillier L."/>
            <person name="Fulton L."/>
            <person name="McPherson J."/>
            <person name="Matsuda F."/>
            <person name="Wilson R."/>
            <person name="Scarpelli C."/>
            <person name="Gyapay G."/>
            <person name="Wincker P."/>
            <person name="Saurin W."/>
            <person name="Quetier F."/>
            <person name="Waterston R."/>
            <person name="Hood L."/>
            <person name="Weissenbach J."/>
        </authorList>
    </citation>
    <scope>NUCLEOTIDE SEQUENCE [LARGE SCALE GENOMIC DNA]</scope>
</reference>
<dbReference type="Ensembl" id="ENST00000700272.1">
    <property type="protein sequence ID" value="ENSP00000514907.1"/>
    <property type="gene ID" value="ENSG00000080815.20"/>
</dbReference>
<dbReference type="ExpressionAtlas" id="G3V490">
    <property type="expression patterns" value="baseline and differential"/>
</dbReference>
<dbReference type="Bgee" id="ENSG00000080815">
    <property type="expression patterns" value="Expressed in middle frontal gyrus and 202 other cell types or tissues"/>
</dbReference>
<dbReference type="UCSC" id="uc059dbg.1">
    <property type="organism name" value="human"/>
</dbReference>
<accession>G3V490</accession>
<dbReference type="Ensembl" id="ENST00000700304.1">
    <property type="protein sequence ID" value="ENSP00000514931.1"/>
    <property type="gene ID" value="ENSG00000080815.20"/>
</dbReference>
<proteinExistence type="evidence at protein level"/>
<dbReference type="HGNC" id="HGNC:9508">
    <property type="gene designation" value="PSEN1"/>
</dbReference>
<reference evidence="1" key="3">
    <citation type="journal article" date="2004" name="Nature">
        <title>Finishing the euchromatic sequence of the human genome.</title>
        <authorList>
            <consortium name="International Human Genome Sequencing Consortium"/>
        </authorList>
    </citation>
    <scope>NUCLEOTIDE SEQUENCE [LARGE SCALE GENOMIC DNA]</scope>
</reference>
<evidence type="ECO:0007829" key="3">
    <source>
        <dbReference type="PeptideAtlas" id="G3V490"/>
    </source>
</evidence>
<dbReference type="ProteomicsDB" id="33168"/>
<dbReference type="OpenTargets" id="ENSG00000080815"/>
<gene>
    <name evidence="1" type="primary">PSEN1</name>
</gene>
<dbReference type="Ensembl" id="ENST00000556011.6">
    <property type="protein sequence ID" value="ENSP00000451662.2"/>
    <property type="gene ID" value="ENSG00000080815.20"/>
</dbReference>
<dbReference type="VEuPathDB" id="HostDB:ENSG00000080815"/>
<dbReference type="GeneTree" id="ENSGT00940000158751"/>
<keyword evidence="2" id="KW-1185">Reference proteome</keyword>
<sequence>MTELPAPLSYFQNAQMSEDNHLSNTVRSQRRVLAILARLISNSWAQVILPLWPPKIQRLWV</sequence>
<dbReference type="AlphaFoldDB" id="G3V490"/>
<protein>
    <submittedName>
        <fullName evidence="1">Presenilin 1</fullName>
    </submittedName>
</protein>
<dbReference type="Ensembl" id="ENST00000700430.1">
    <property type="protein sequence ID" value="ENSP00000514985.1"/>
    <property type="gene ID" value="ENSG00000080815.20"/>
</dbReference>
<dbReference type="OrthoDB" id="20287at2759"/>
<name>G3V490_HUMAN</name>
<evidence type="ECO:0007829" key="4">
    <source>
        <dbReference type="ProteomicsDB" id="G3V490"/>
    </source>
</evidence>
<dbReference type="ChiTaRS" id="PSEN1">
    <property type="organism name" value="human"/>
</dbReference>
<reference evidence="1" key="1">
    <citation type="journal article" date="2001" name="Nature">
        <title>Initial sequencing and analysis of the human genome.</title>
        <authorList>
            <consortium name="International Human Genome Sequencing Consortium"/>
            <person name="Lander E.S."/>
            <person name="Linton L.M."/>
            <person name="Birren B."/>
            <person name="Nusbaum C."/>
            <person name="Zody M.C."/>
            <person name="Baldwin J."/>
            <person name="Devon K."/>
            <person name="Dewar K."/>
            <person name="Doyle M."/>
            <person name="FitzHugh W."/>
            <person name="Funke R."/>
            <person name="Gage D."/>
            <person name="Harris K."/>
            <person name="Heaford A."/>
            <person name="Howland J."/>
            <person name="Kann L."/>
            <person name="Lehoczky J."/>
            <person name="LeVine R."/>
            <person name="McEwan P."/>
            <person name="McKernan K."/>
            <person name="Meldrim J."/>
            <person name="Mesirov J.P."/>
            <person name="Miranda C."/>
            <person name="Morris W."/>
            <person name="Naylor J."/>
            <person name="Raymond C."/>
            <person name="Rosetti M."/>
            <person name="Santos R."/>
            <person name="Sheridan A."/>
            <person name="Sougnez C."/>
            <person name="Stange-Thomann N."/>
            <person name="Stojanovic N."/>
            <person name="Subramanian A."/>
            <person name="Wyman D."/>
            <person name="Rogers J."/>
            <person name="Sulston J."/>
            <person name="Ainscough R."/>
            <person name="Beck S."/>
            <person name="Bentley D."/>
            <person name="Burton J."/>
            <person name="Clee C."/>
            <person name="Carter N."/>
            <person name="Coulson A."/>
            <person name="Deadman R."/>
            <person name="Deloukas P."/>
            <person name="Dunham A."/>
            <person name="Dunham I."/>
            <person name="Durbin R."/>
            <person name="French L."/>
            <person name="Grafham D."/>
            <person name="Gregory S."/>
            <person name="Hubbard T."/>
            <person name="Humphray S."/>
            <person name="Hunt A."/>
            <person name="Jones M."/>
            <person name="Lloyd C."/>
            <person name="McMurray A."/>
            <person name="Matthews L."/>
            <person name="Mercer S."/>
            <person name="Milne S."/>
            <person name="Mullikin J.C."/>
            <person name="Mungall A."/>
            <person name="Plumb R."/>
            <person name="Ross M."/>
            <person name="Shownkeen R."/>
            <person name="Sims S."/>
            <person name="Waterston R.H."/>
            <person name="Wilson R.K."/>
            <person name="Hillier L.W."/>
            <person name="McPherson J.D."/>
            <person name="Marra M.A."/>
            <person name="Mardis E.R."/>
            <person name="Fulton L.A."/>
            <person name="Chinwalla A.T."/>
            <person name="Pepin K.H."/>
            <person name="Gish W.R."/>
            <person name="Chissoe S.L."/>
            <person name="Wendl M.C."/>
            <person name="Delehaunty K.D."/>
            <person name="Miner T.L."/>
            <person name="Delehaunty A."/>
            <person name="Kramer J.B."/>
            <person name="Cook L.L."/>
            <person name="Fulton R.S."/>
            <person name="Johnson D.L."/>
            <person name="Minx P.J."/>
            <person name="Clifton S.W."/>
            <person name="Hawkins T."/>
            <person name="Branscomb E."/>
            <person name="Predki P."/>
            <person name="Richardson P."/>
            <person name="Wenning S."/>
            <person name="Slezak T."/>
            <person name="Doggett N."/>
            <person name="Cheng J.F."/>
            <person name="Olsen A."/>
            <person name="Lucas S."/>
            <person name="Elkin C."/>
            <person name="Uberbacher E."/>
            <person name="Frazier M."/>
            <person name="Gibbs R.A."/>
            <person name="Muzny D.M."/>
            <person name="Scherer S.E."/>
            <person name="Bouck J.B."/>
            <person name="Sodergren E.J."/>
            <person name="Worley K.C."/>
            <person name="Rives C.M."/>
            <person name="Gorrell J.H."/>
            <person name="Metzker M.L."/>
            <person name="Naylor S.L."/>
            <person name="Kucherlapati R.S."/>
            <person name="Nelson D.L."/>
            <person name="Weinstock G.M."/>
            <person name="Sakaki Y."/>
            <person name="Fujiyama A."/>
            <person name="Hattori M."/>
            <person name="Yada T."/>
            <person name="Toyoda A."/>
            <person name="Itoh T."/>
            <person name="Kawagoe C."/>
            <person name="Watanabe H."/>
            <person name="Totoki Y."/>
            <person name="Taylor T."/>
            <person name="Weissenbach J."/>
            <person name="Heilig R."/>
            <person name="Saurin W."/>
            <person name="Artiguenave F."/>
            <person name="Brottier P."/>
            <person name="Bruls T."/>
            <person name="Pelletier E."/>
            <person name="Robert C."/>
            <person name="Wincker P."/>
            <person name="Smith D.R."/>
            <person name="Doucette-Stamm L."/>
            <person name="Rubenfield M."/>
            <person name="Weinstock K."/>
            <person name="Lee H.M."/>
            <person name="Dubois J."/>
            <person name="Rosenthal A."/>
            <person name="Platzer M."/>
            <person name="Nyakatura G."/>
            <person name="Taudien S."/>
            <person name="Rump A."/>
            <person name="Yang H."/>
            <person name="Yu J."/>
            <person name="Wang J."/>
            <person name="Huang G."/>
            <person name="Gu J."/>
            <person name="Hood L."/>
            <person name="Rowen L."/>
            <person name="Madan A."/>
            <person name="Qin S."/>
            <person name="Davis R.W."/>
            <person name="Federspiel N.A."/>
            <person name="Abola A.P."/>
            <person name="Proctor M.J."/>
            <person name="Myers R.M."/>
            <person name="Schmutz J."/>
            <person name="Dickson M."/>
            <person name="Grimwood J."/>
            <person name="Cox D.R."/>
            <person name="Olson M.V."/>
            <person name="Kaul R."/>
            <person name="Raymond C."/>
            <person name="Shimizu N."/>
            <person name="Kawasaki K."/>
            <person name="Minoshima S."/>
            <person name="Evans G.A."/>
            <person name="Athanasiou M."/>
            <person name="Schultz R."/>
            <person name="Roe B.A."/>
            <person name="Chen F."/>
            <person name="Pan H."/>
            <person name="Ramser J."/>
            <person name="Lehrach H."/>
            <person name="Reinhardt R."/>
            <person name="McCombie W.R."/>
            <person name="de la Bastide M."/>
            <person name="Dedhia N."/>
            <person name="Blocker H."/>
            <person name="Hornischer K."/>
            <person name="Nordsiek G."/>
            <person name="Agarwala R."/>
            <person name="Aravind L."/>
            <person name="Bailey J.A."/>
            <person name="Bateman A."/>
            <person name="Batzoglou S."/>
            <person name="Birney E."/>
            <person name="Bork P."/>
            <person name="Brown D.G."/>
            <person name="Burge C.B."/>
            <person name="Cerutti L."/>
            <person name="Chen H.C."/>
            <person name="Church D."/>
            <person name="Clamp M."/>
            <person name="Copley R.R."/>
            <person name="Doerks T."/>
            <person name="Eddy S.R."/>
            <person name="Eichler E.E."/>
            <person name="Furey T.S."/>
            <person name="Galagan J."/>
            <person name="Gilbert J.G."/>
            <person name="Harmon C."/>
            <person name="Hayashizaki Y."/>
            <person name="Haussler D."/>
            <person name="Hermjakob H."/>
            <person name="Hokamp K."/>
            <person name="Jang W."/>
            <person name="Johnson L.S."/>
            <person name="Jones T.A."/>
            <person name="Kasif S."/>
            <person name="Kaspryzk A."/>
            <person name="Kennedy S."/>
            <person name="Kent W.J."/>
            <person name="Kitts P."/>
            <person name="Koonin E.V."/>
            <person name="Korf I."/>
            <person name="Kulp D."/>
            <person name="Lancet D."/>
            <person name="Lowe T.M."/>
            <person name="McLysaght A."/>
            <person name="Mikkelsen T."/>
            <person name="Moran J.V."/>
            <person name="Mulder N."/>
            <person name="Pollara V.J."/>
            <person name="Ponting C.P."/>
            <person name="Schuler G."/>
            <person name="Schultz J."/>
            <person name="Slater G."/>
            <person name="Smit A.F."/>
            <person name="Stupka E."/>
            <person name="Szustakowski J."/>
            <person name="Thierry-Mieg D."/>
            <person name="Thierry-Mieg J."/>
            <person name="Wagner L."/>
            <person name="Wallis J."/>
            <person name="Wheeler R."/>
            <person name="Williams A."/>
            <person name="Wolf Y.I."/>
            <person name="Wolfe K.H."/>
            <person name="Yang S.P."/>
            <person name="Yeh R.F."/>
            <person name="Collins F."/>
            <person name="Guyer M.S."/>
            <person name="Peterson J."/>
            <person name="Felsenfeld A."/>
            <person name="Wetterstrand K.A."/>
            <person name="Patrinos A."/>
            <person name="Morgan M.J."/>
            <person name="de Jong P."/>
            <person name="Catanese J.J."/>
            <person name="Osoegawa K."/>
            <person name="Shizuya H."/>
            <person name="Choi S."/>
            <person name="Chen Y.J."/>
        </authorList>
    </citation>
    <scope>NUCLEOTIDE SEQUENCE [LARGE SCALE GENOMIC DNA]</scope>
</reference>
<dbReference type="EMBL" id="AC004858">
    <property type="status" value="NOT_ANNOTATED_CDS"/>
    <property type="molecule type" value="Genomic_DNA"/>
</dbReference>
<evidence type="ECO:0000313" key="1">
    <source>
        <dbReference type="Ensembl" id="ENSP00000451662.2"/>
    </source>
</evidence>
<evidence type="ECO:0000313" key="2">
    <source>
        <dbReference type="Proteomes" id="UP000005640"/>
    </source>
</evidence>
<dbReference type="EMBL" id="AC004846">
    <property type="status" value="NOT_ANNOTATED_CDS"/>
    <property type="molecule type" value="Genomic_DNA"/>
</dbReference>
<dbReference type="Proteomes" id="UP000005640">
    <property type="component" value="Chromosome 14"/>
</dbReference>
<reference evidence="1" key="4">
    <citation type="submission" date="2025-05" db="UniProtKB">
        <authorList>
            <consortium name="Ensembl"/>
        </authorList>
    </citation>
    <scope>IDENTIFICATION</scope>
</reference>
<dbReference type="NIAGADS" id="ENSG00000080815"/>
<keyword evidence="3 4" id="KW-1267">Proteomics identification</keyword>
<dbReference type="Antibodypedia" id="3480">
    <property type="antibodies" value="972 antibodies from 47 providers"/>
</dbReference>